<dbReference type="eggNOG" id="ENOG50347Z2">
    <property type="taxonomic scope" value="Bacteria"/>
</dbReference>
<name>L0GN07_STUST</name>
<evidence type="ECO:0000313" key="1">
    <source>
        <dbReference type="EMBL" id="AGA87177.1"/>
    </source>
</evidence>
<evidence type="ECO:0000313" key="2">
    <source>
        <dbReference type="Proteomes" id="UP000010820"/>
    </source>
</evidence>
<dbReference type="AlphaFoldDB" id="L0GN07"/>
<reference evidence="1 2" key="1">
    <citation type="submission" date="2011-10" db="EMBL/GenBank/DDBJ databases">
        <title>Complete sequence of chromosome of Pseudomonas stutzeri RCH2.</title>
        <authorList>
            <consortium name="US DOE Joint Genome Institute"/>
            <person name="Lucas S."/>
            <person name="Han J."/>
            <person name="Lapidus A."/>
            <person name="Cheng J.-F."/>
            <person name="Goodwin L."/>
            <person name="Pitluck S."/>
            <person name="Peters L."/>
            <person name="Ovchinnikova G."/>
            <person name="Zeytun A."/>
            <person name="Lu M."/>
            <person name="Detter J.C."/>
            <person name="Han C."/>
            <person name="Tapia R."/>
            <person name="Land M."/>
            <person name="Hauser L."/>
            <person name="Kyrpides N."/>
            <person name="Ivanova N."/>
            <person name="Pagani I."/>
            <person name="Chakraborty R."/>
            <person name="Arkin A."/>
            <person name="Dehal P."/>
            <person name="Wall J."/>
            <person name="Hazen T."/>
            <person name="Woyke T."/>
        </authorList>
    </citation>
    <scope>NUCLEOTIDE SEQUENCE [LARGE SCALE GENOMIC DNA]</scope>
    <source>
        <strain evidence="1 2">RCH2</strain>
    </source>
</reference>
<sequence length="292" mass="33245">MVPIQDFLKHVDLSDLHEKICNFRDLDFKKLSYQEVQNEISKVITFNTLHGNISVLTPGSGSYPAGTRFYRVRAIDEDDRNLPLRSMSKICDCWEPPASIVKVGRLNKEKEPLLYTSPMHPHIAVEEMKAKDNQLFSLIVYEAIEQVNVTIIGTPALHDGLSKEEILKSRMIQDFLRHEFIRDVGSGTEYLYRISESIAKDYFDLPPEFHDAWCYPSVAKKGGYNTCFRPESRSKLRLCGVQIASVSRQGDDYLFHIKLIAKDSGDGQALSYHAVGSEEQAKIFPEISVEKI</sequence>
<dbReference type="EMBL" id="CP003071">
    <property type="protein sequence ID" value="AGA87177.1"/>
    <property type="molecule type" value="Genomic_DNA"/>
</dbReference>
<organism evidence="1 2">
    <name type="scientific">Stutzerimonas stutzeri RCH2</name>
    <dbReference type="NCBI Taxonomy" id="644801"/>
    <lineage>
        <taxon>Bacteria</taxon>
        <taxon>Pseudomonadati</taxon>
        <taxon>Pseudomonadota</taxon>
        <taxon>Gammaproteobacteria</taxon>
        <taxon>Pseudomonadales</taxon>
        <taxon>Pseudomonadaceae</taxon>
        <taxon>Stutzerimonas</taxon>
    </lineage>
</organism>
<evidence type="ECO:0008006" key="3">
    <source>
        <dbReference type="Google" id="ProtNLM"/>
    </source>
</evidence>
<accession>L0GN07</accession>
<gene>
    <name evidence="1" type="ORF">Psest_2662</name>
</gene>
<dbReference type="HOGENOM" id="CLU_952702_0_0_6"/>
<proteinExistence type="predicted"/>
<dbReference type="Proteomes" id="UP000010820">
    <property type="component" value="Chromosome"/>
</dbReference>
<protein>
    <recommendedName>
        <fullName evidence="3">RES domain-containing protein</fullName>
    </recommendedName>
</protein>
<dbReference type="RefSeq" id="WP_015277432.1">
    <property type="nucleotide sequence ID" value="NC_019936.1"/>
</dbReference>
<dbReference type="KEGG" id="psh:Psest_2662"/>